<dbReference type="FunFam" id="3.40.50.1970:FF:000003">
    <property type="entry name" value="Alcohol dehydrogenase, iron-containing"/>
    <property type="match status" value="1"/>
</dbReference>
<dbReference type="GO" id="GO:0046872">
    <property type="term" value="F:metal ion binding"/>
    <property type="evidence" value="ECO:0007669"/>
    <property type="project" value="InterPro"/>
</dbReference>
<dbReference type="SUPFAM" id="SSF56796">
    <property type="entry name" value="Dehydroquinate synthase-like"/>
    <property type="match status" value="1"/>
</dbReference>
<dbReference type="PATRIC" id="fig|1123384.7.peg.62"/>
<dbReference type="InterPro" id="IPR001670">
    <property type="entry name" value="ADH_Fe/GldA"/>
</dbReference>
<dbReference type="Proteomes" id="UP000077469">
    <property type="component" value="Chromosome"/>
</dbReference>
<dbReference type="InterPro" id="IPR056798">
    <property type="entry name" value="ADH_Fe_C"/>
</dbReference>
<dbReference type="AlphaFoldDB" id="A0A0X1KNQ8"/>
<dbReference type="OrthoDB" id="9804734at2"/>
<dbReference type="Gene3D" id="3.40.50.1970">
    <property type="match status" value="1"/>
</dbReference>
<gene>
    <name evidence="4" type="ORF">AJ81_00325</name>
</gene>
<evidence type="ECO:0000313" key="4">
    <source>
        <dbReference type="EMBL" id="AJC72891.1"/>
    </source>
</evidence>
<dbReference type="Pfam" id="PF25137">
    <property type="entry name" value="ADH_Fe_C"/>
    <property type="match status" value="1"/>
</dbReference>
<dbReference type="PANTHER" id="PTHR11496">
    <property type="entry name" value="ALCOHOL DEHYDROGENASE"/>
    <property type="match status" value="1"/>
</dbReference>
<sequence>MWQYFMPTKVYFGEKCIERGIEALRSLGKRALILTGRRSSKENGSLDDLTRALSQIGIEWELFDDVEENPTFALVRNIVSEYRDGSFDFVIGLGGGSPMDTAKAIAVLLKNPTLNVEDLYDASRYNEALPICAIPTTAGTGSEVTQYSVLTDDAGFKKGFSHPALTFPKIAFLDARYTLNLSEALTRSTGLDALCHAVEGFLSRRATVLSDLYAKESIRLIAENLPRVLKDPTDLRARENMLLASCLAGMVISQTSTTIAHALGYPLTTFKGIRHGEATAAFLDVIVEQAMIEVPEKVDFVRSVLGDVAKFLEYVGLNVRVPINDEELMLWTSRAKNAPHVQWTRGNFTEELIRYLYERVKLH</sequence>
<feature type="domain" description="Alcohol dehydrogenase iron-type/glycerol dehydrogenase GldA" evidence="2">
    <location>
        <begin position="7"/>
        <end position="174"/>
    </location>
</feature>
<dbReference type="InterPro" id="IPR039697">
    <property type="entry name" value="Alcohol_dehydrogenase_Fe"/>
</dbReference>
<proteinExistence type="predicted"/>
<dbReference type="CDD" id="cd08181">
    <property type="entry name" value="PPD-like"/>
    <property type="match status" value="1"/>
</dbReference>
<keyword evidence="1" id="KW-0560">Oxidoreductase</keyword>
<dbReference type="Pfam" id="PF00465">
    <property type="entry name" value="Fe-ADH"/>
    <property type="match status" value="1"/>
</dbReference>
<evidence type="ECO:0000256" key="1">
    <source>
        <dbReference type="ARBA" id="ARBA00023002"/>
    </source>
</evidence>
<dbReference type="PANTHER" id="PTHR11496:SF104">
    <property type="entry name" value="3-DEOXY-ALPHA-D-MANNO-OCTULOSONATE 8-OXIDASE"/>
    <property type="match status" value="1"/>
</dbReference>
<evidence type="ECO:0000259" key="3">
    <source>
        <dbReference type="Pfam" id="PF25137"/>
    </source>
</evidence>
<dbReference type="RefSeq" id="WP_031503012.1">
    <property type="nucleotide sequence ID" value="NC_022795.1"/>
</dbReference>
<dbReference type="EMBL" id="CP007141">
    <property type="protein sequence ID" value="AJC72891.1"/>
    <property type="molecule type" value="Genomic_DNA"/>
</dbReference>
<protein>
    <submittedName>
        <fullName evidence="4">Alcohol dehydrogenase</fullName>
    </submittedName>
</protein>
<organism evidence="4 5">
    <name type="scientific">Pseudothermotoga hypogea DSM 11164 = NBRC 106472</name>
    <dbReference type="NCBI Taxonomy" id="1123384"/>
    <lineage>
        <taxon>Bacteria</taxon>
        <taxon>Thermotogati</taxon>
        <taxon>Thermotogota</taxon>
        <taxon>Thermotogae</taxon>
        <taxon>Thermotogales</taxon>
        <taxon>Thermotogaceae</taxon>
        <taxon>Pseudothermotoga</taxon>
    </lineage>
</organism>
<name>A0A0X1KNQ8_9THEM</name>
<evidence type="ECO:0000259" key="2">
    <source>
        <dbReference type="Pfam" id="PF00465"/>
    </source>
</evidence>
<dbReference type="GO" id="GO:0004022">
    <property type="term" value="F:alcohol dehydrogenase (NAD+) activity"/>
    <property type="evidence" value="ECO:0007669"/>
    <property type="project" value="TreeGrafter"/>
</dbReference>
<dbReference type="PaxDb" id="1123384-AJ81_00325"/>
<feature type="domain" description="Fe-containing alcohol dehydrogenase-like C-terminal" evidence="3">
    <location>
        <begin position="188"/>
        <end position="309"/>
    </location>
</feature>
<dbReference type="Gene3D" id="1.20.1090.10">
    <property type="entry name" value="Dehydroquinate synthase-like - alpha domain"/>
    <property type="match status" value="1"/>
</dbReference>
<accession>A0A0X1KNQ8</accession>
<reference evidence="4 5" key="1">
    <citation type="submission" date="2014-01" db="EMBL/GenBank/DDBJ databases">
        <title>Genome sequencing of Thermotog hypogea.</title>
        <authorList>
            <person name="Zhang X."/>
            <person name="Alvare G."/>
            <person name="Fristensky B."/>
            <person name="Chen L."/>
            <person name="Suen T."/>
            <person name="Chen Q."/>
            <person name="Ma K."/>
        </authorList>
    </citation>
    <scope>NUCLEOTIDE SEQUENCE [LARGE SCALE GENOMIC DNA]</scope>
    <source>
        <strain evidence="4 5">DSM 11164</strain>
    </source>
</reference>
<evidence type="ECO:0000313" key="5">
    <source>
        <dbReference type="Proteomes" id="UP000077469"/>
    </source>
</evidence>
<keyword evidence="5" id="KW-1185">Reference proteome</keyword>
<dbReference type="STRING" id="1123384.AJ81_00325"/>
<dbReference type="KEGG" id="phy:AJ81_00325"/>